<reference evidence="1 2" key="1">
    <citation type="submission" date="2013-03" db="EMBL/GenBank/DDBJ databases">
        <title>The Genome Sequence of Phialophora europaea CBS 101466.</title>
        <authorList>
            <consortium name="The Broad Institute Genomics Platform"/>
            <person name="Cuomo C."/>
            <person name="de Hoog S."/>
            <person name="Gorbushina A."/>
            <person name="Walker B."/>
            <person name="Young S.K."/>
            <person name="Zeng Q."/>
            <person name="Gargeya S."/>
            <person name="Fitzgerald M."/>
            <person name="Haas B."/>
            <person name="Abouelleil A."/>
            <person name="Allen A.W."/>
            <person name="Alvarado L."/>
            <person name="Arachchi H.M."/>
            <person name="Berlin A.M."/>
            <person name="Chapman S.B."/>
            <person name="Gainer-Dewar J."/>
            <person name="Goldberg J."/>
            <person name="Griggs A."/>
            <person name="Gujja S."/>
            <person name="Hansen M."/>
            <person name="Howarth C."/>
            <person name="Imamovic A."/>
            <person name="Ireland A."/>
            <person name="Larimer J."/>
            <person name="McCowan C."/>
            <person name="Murphy C."/>
            <person name="Pearson M."/>
            <person name="Poon T.W."/>
            <person name="Priest M."/>
            <person name="Roberts A."/>
            <person name="Saif S."/>
            <person name="Shea T."/>
            <person name="Sisk P."/>
            <person name="Sykes S."/>
            <person name="Wortman J."/>
            <person name="Nusbaum C."/>
            <person name="Birren B."/>
        </authorList>
    </citation>
    <scope>NUCLEOTIDE SEQUENCE [LARGE SCALE GENOMIC DNA]</scope>
    <source>
        <strain evidence="1 2">CBS 101466</strain>
    </source>
</reference>
<dbReference type="HOGENOM" id="CLU_2440794_0_0_1"/>
<dbReference type="VEuPathDB" id="FungiDB:HMPREF1541_09051"/>
<proteinExistence type="predicted"/>
<accession>W2RM44</accession>
<dbReference type="EMBL" id="KB822725">
    <property type="protein sequence ID" value="ETN36773.1"/>
    <property type="molecule type" value="Genomic_DNA"/>
</dbReference>
<protein>
    <recommendedName>
        <fullName evidence="3">Retrotransposon gag domain-containing protein</fullName>
    </recommendedName>
</protein>
<dbReference type="RefSeq" id="XP_008721591.1">
    <property type="nucleotide sequence ID" value="XM_008723369.1"/>
</dbReference>
<evidence type="ECO:0008006" key="3">
    <source>
        <dbReference type="Google" id="ProtNLM"/>
    </source>
</evidence>
<gene>
    <name evidence="1" type="ORF">HMPREF1541_09051</name>
</gene>
<dbReference type="AlphaFoldDB" id="W2RM44"/>
<dbReference type="InParanoid" id="W2RM44"/>
<dbReference type="STRING" id="1220924.W2RM44"/>
<organism evidence="1 2">
    <name type="scientific">Cyphellophora europaea (strain CBS 101466)</name>
    <name type="common">Phialophora europaea</name>
    <dbReference type="NCBI Taxonomy" id="1220924"/>
    <lineage>
        <taxon>Eukaryota</taxon>
        <taxon>Fungi</taxon>
        <taxon>Dikarya</taxon>
        <taxon>Ascomycota</taxon>
        <taxon>Pezizomycotina</taxon>
        <taxon>Eurotiomycetes</taxon>
        <taxon>Chaetothyriomycetidae</taxon>
        <taxon>Chaetothyriales</taxon>
        <taxon>Cyphellophoraceae</taxon>
        <taxon>Cyphellophora</taxon>
    </lineage>
</organism>
<dbReference type="OrthoDB" id="2691415at2759"/>
<evidence type="ECO:0000313" key="2">
    <source>
        <dbReference type="Proteomes" id="UP000030752"/>
    </source>
</evidence>
<name>W2RM44_CYPE1</name>
<keyword evidence="2" id="KW-1185">Reference proteome</keyword>
<evidence type="ECO:0000313" key="1">
    <source>
        <dbReference type="EMBL" id="ETN36773.1"/>
    </source>
</evidence>
<dbReference type="GeneID" id="19976390"/>
<sequence>MTYDLNPGRFPDDKAKVIFAASYLKDAAFGWFEPYLTDHYENGVGSRDKTKRLIESFSEFETELRMVFGTVDEGRTAAREIQQILPQQEQ</sequence>
<dbReference type="Proteomes" id="UP000030752">
    <property type="component" value="Unassembled WGS sequence"/>
</dbReference>